<accession>X0W735</accession>
<dbReference type="InterPro" id="IPR004155">
    <property type="entry name" value="PBS_lyase_HEAT"/>
</dbReference>
<dbReference type="Pfam" id="PF03130">
    <property type="entry name" value="HEAT_PBS"/>
    <property type="match status" value="1"/>
</dbReference>
<proteinExistence type="predicted"/>
<dbReference type="SUPFAM" id="SSF48371">
    <property type="entry name" value="ARM repeat"/>
    <property type="match status" value="1"/>
</dbReference>
<name>X0W735_9ZZZZ</name>
<comment type="caution">
    <text evidence="1">The sequence shown here is derived from an EMBL/GenBank/DDBJ whole genome shotgun (WGS) entry which is preliminary data.</text>
</comment>
<dbReference type="InterPro" id="IPR011989">
    <property type="entry name" value="ARM-like"/>
</dbReference>
<protein>
    <recommendedName>
        <fullName evidence="2">HEAT repeat domain-containing protein</fullName>
    </recommendedName>
</protein>
<feature type="non-terminal residue" evidence="1">
    <location>
        <position position="262"/>
    </location>
</feature>
<dbReference type="EMBL" id="BARS01030902">
    <property type="protein sequence ID" value="GAG26749.1"/>
    <property type="molecule type" value="Genomic_DNA"/>
</dbReference>
<dbReference type="InterPro" id="IPR016024">
    <property type="entry name" value="ARM-type_fold"/>
</dbReference>
<gene>
    <name evidence="1" type="ORF">S01H1_48132</name>
</gene>
<evidence type="ECO:0008006" key="2">
    <source>
        <dbReference type="Google" id="ProtNLM"/>
    </source>
</evidence>
<dbReference type="Pfam" id="PF13646">
    <property type="entry name" value="HEAT_2"/>
    <property type="match status" value="1"/>
</dbReference>
<reference evidence="1" key="1">
    <citation type="journal article" date="2014" name="Front. Microbiol.">
        <title>High frequency of phylogenetically diverse reductive dehalogenase-homologous genes in deep subseafloor sedimentary metagenomes.</title>
        <authorList>
            <person name="Kawai M."/>
            <person name="Futagami T."/>
            <person name="Toyoda A."/>
            <person name="Takaki Y."/>
            <person name="Nishi S."/>
            <person name="Hori S."/>
            <person name="Arai W."/>
            <person name="Tsubouchi T."/>
            <person name="Morono Y."/>
            <person name="Uchiyama I."/>
            <person name="Ito T."/>
            <person name="Fujiyama A."/>
            <person name="Inagaki F."/>
            <person name="Takami H."/>
        </authorList>
    </citation>
    <scope>NUCLEOTIDE SEQUENCE</scope>
    <source>
        <strain evidence="1">Expedition CK06-06</strain>
    </source>
</reference>
<dbReference type="AlphaFoldDB" id="X0W735"/>
<dbReference type="SMART" id="SM00567">
    <property type="entry name" value="EZ_HEAT"/>
    <property type="match status" value="2"/>
</dbReference>
<evidence type="ECO:0000313" key="1">
    <source>
        <dbReference type="EMBL" id="GAG26749.1"/>
    </source>
</evidence>
<sequence>MQKLDDANAGVASAAAVALGHIGGEQAAKALTQSLADAPAGVRSAVAEGCILCAEWFLARDRTAEAVKLYDTIREADVPDQRHLEAIRGAILARRSAGVPLLIEQLRSEDKKRLGIGLRTARELPGRDVTEALAVELVRLSPDRRPMLLLALADRNDSAVIPTVHKAAQSSPKDLRITAINILIRLGDVSCVPVLLEAATEDDAKLEQAAMETLVRLPGKDVDADLLARLPQAQGKLQQVLIELAGQRQISEALPAVVSSLH</sequence>
<organism evidence="1">
    <name type="scientific">marine sediment metagenome</name>
    <dbReference type="NCBI Taxonomy" id="412755"/>
    <lineage>
        <taxon>unclassified sequences</taxon>
        <taxon>metagenomes</taxon>
        <taxon>ecological metagenomes</taxon>
    </lineage>
</organism>
<dbReference type="Gene3D" id="1.25.10.10">
    <property type="entry name" value="Leucine-rich Repeat Variant"/>
    <property type="match status" value="2"/>
</dbReference>